<keyword evidence="5" id="KW-1185">Reference proteome</keyword>
<gene>
    <name evidence="4" type="ORF">OM074_06470</name>
</gene>
<organism evidence="4 5">
    <name type="scientific">Plebeiibacterium marinum</name>
    <dbReference type="NCBI Taxonomy" id="2992111"/>
    <lineage>
        <taxon>Bacteria</taxon>
        <taxon>Pseudomonadati</taxon>
        <taxon>Bacteroidota</taxon>
        <taxon>Bacteroidia</taxon>
        <taxon>Marinilabiliales</taxon>
        <taxon>Marinilabiliaceae</taxon>
        <taxon>Plebeiibacterium</taxon>
    </lineage>
</organism>
<sequence>MEKIANKGKSALGVILLIVGLFLLGGNLGIIPNDIYNIFHRWPSILLLIGIFQLIRKDISSGLITLTFGIVLLMAFASDSFHFRDVIKFWPAVLIVAGISFIFRKKSFAQRKWLHKGVADDVLDVVSIFGGGVTKINSSNFLGGEITCIFGGEEVNLQSASLAEEGAVIELTTIFGGSKITVPRNWNVKVDVVSIFGGFSDKRMYEPETGSEKKTLVIKGIAVFGGGELRNF</sequence>
<accession>A0AAE3MCS9</accession>
<dbReference type="Pfam" id="PF22570">
    <property type="entry name" value="LiaF-TM"/>
    <property type="match status" value="1"/>
</dbReference>
<feature type="transmembrane region" description="Helical" evidence="1">
    <location>
        <begin position="38"/>
        <end position="55"/>
    </location>
</feature>
<reference evidence="4" key="1">
    <citation type="submission" date="2022-10" db="EMBL/GenBank/DDBJ databases">
        <authorList>
            <person name="Yu W.X."/>
        </authorList>
    </citation>
    <scope>NUCLEOTIDE SEQUENCE</scope>
    <source>
        <strain evidence="4">D04</strain>
    </source>
</reference>
<dbReference type="PANTHER" id="PTHR40763:SF5">
    <property type="entry name" value="MEMBRANE PROTEIN"/>
    <property type="match status" value="1"/>
</dbReference>
<feature type="transmembrane region" description="Helical" evidence="1">
    <location>
        <begin position="87"/>
        <end position="103"/>
    </location>
</feature>
<comment type="caution">
    <text evidence="4">The sequence shown here is derived from an EMBL/GenBank/DDBJ whole genome shotgun (WGS) entry which is preliminary data.</text>
</comment>
<keyword evidence="1" id="KW-1133">Transmembrane helix</keyword>
<dbReference type="EMBL" id="JAPDPI010000009">
    <property type="protein sequence ID" value="MCW3805264.1"/>
    <property type="molecule type" value="Genomic_DNA"/>
</dbReference>
<proteinExistence type="predicted"/>
<feature type="transmembrane region" description="Helical" evidence="1">
    <location>
        <begin position="62"/>
        <end position="81"/>
    </location>
</feature>
<evidence type="ECO:0000259" key="3">
    <source>
        <dbReference type="Pfam" id="PF22570"/>
    </source>
</evidence>
<dbReference type="Proteomes" id="UP001207408">
    <property type="component" value="Unassembled WGS sequence"/>
</dbReference>
<dbReference type="AlphaFoldDB" id="A0AAE3MCS9"/>
<dbReference type="InterPro" id="IPR024425">
    <property type="entry name" value="LiaF-like_C"/>
</dbReference>
<feature type="domain" description="Cell wall-active antibiotics response LiaF-like C-terminal" evidence="2">
    <location>
        <begin position="145"/>
        <end position="200"/>
    </location>
</feature>
<feature type="domain" description="LiaF transmembrane" evidence="3">
    <location>
        <begin position="12"/>
        <end position="107"/>
    </location>
</feature>
<dbReference type="Pfam" id="PF09922">
    <property type="entry name" value="LiaF-like_C"/>
    <property type="match status" value="1"/>
</dbReference>
<dbReference type="RefSeq" id="WP_301198580.1">
    <property type="nucleotide sequence ID" value="NZ_JAPDPI010000009.1"/>
</dbReference>
<evidence type="ECO:0000259" key="2">
    <source>
        <dbReference type="Pfam" id="PF09922"/>
    </source>
</evidence>
<evidence type="ECO:0000313" key="4">
    <source>
        <dbReference type="EMBL" id="MCW3805264.1"/>
    </source>
</evidence>
<evidence type="ECO:0000313" key="5">
    <source>
        <dbReference type="Proteomes" id="UP001207408"/>
    </source>
</evidence>
<evidence type="ECO:0000256" key="1">
    <source>
        <dbReference type="SAM" id="Phobius"/>
    </source>
</evidence>
<feature type="transmembrane region" description="Helical" evidence="1">
    <location>
        <begin position="12"/>
        <end position="32"/>
    </location>
</feature>
<dbReference type="PANTHER" id="PTHR40763">
    <property type="entry name" value="MEMBRANE PROTEIN-RELATED"/>
    <property type="match status" value="1"/>
</dbReference>
<keyword evidence="1" id="KW-0812">Transmembrane</keyword>
<keyword evidence="1" id="KW-0472">Membrane</keyword>
<protein>
    <submittedName>
        <fullName evidence="4">Cell wall-active antibiotics response protein</fullName>
    </submittedName>
</protein>
<dbReference type="InterPro" id="IPR054331">
    <property type="entry name" value="LiaF_TM"/>
</dbReference>
<name>A0AAE3MCS9_9BACT</name>